<dbReference type="AlphaFoldDB" id="A0A699Z315"/>
<keyword evidence="2" id="KW-1185">Reference proteome</keyword>
<sequence>MVVKSSSVNGCVRGSVERRDEMISLCRVAVVAIALAQFAFADADDGTCSNPYRIAGLPANANNQLFGMEFDTRNSIPNYNWDYLDLQDSADFTFMLVGDSPDTRYITVNTGVTESGVCAPSGSRWDTELVVFAQSPNICGVNSTVLSEAWVTRNDDDRRGCGHPSSRVAFIAAPGQDYLIVVKGYNMEETGAATIVINYTPPGTCSNPYRIAGLPANATNQVFGLKFDTYDSIPNYNWDSLYLHDSADFTFMLVGDSPDPRYITVDTGVNESGGCSRFGTWWDMELVVFAQSPNICGVNSTVLFEAWVAYNDDSSVCGLPASRIAFIAAPGQDYLIVVKGYNMEETGAATIVINSTLAVIAPTPELGQCLNPVAIAGVLPGQSPSVWGAGASTCDMLTTSWFLSDNPDFTFKLLGDVDMEREVELDTCVAGQAAWDTEIRVYSDEPGICVDPQLQTQASACLIVLHQWPTMQLTSRNISYLSSVTTLVTALASPMHVGGP</sequence>
<evidence type="ECO:0000313" key="1">
    <source>
        <dbReference type="EMBL" id="GFH16461.1"/>
    </source>
</evidence>
<protein>
    <submittedName>
        <fullName evidence="1">Uncharacterized protein</fullName>
    </submittedName>
</protein>
<organism evidence="1 2">
    <name type="scientific">Haematococcus lacustris</name>
    <name type="common">Green alga</name>
    <name type="synonym">Haematococcus pluvialis</name>
    <dbReference type="NCBI Taxonomy" id="44745"/>
    <lineage>
        <taxon>Eukaryota</taxon>
        <taxon>Viridiplantae</taxon>
        <taxon>Chlorophyta</taxon>
        <taxon>core chlorophytes</taxon>
        <taxon>Chlorophyceae</taxon>
        <taxon>CS clade</taxon>
        <taxon>Chlamydomonadales</taxon>
        <taxon>Haematococcaceae</taxon>
        <taxon>Haematococcus</taxon>
    </lineage>
</organism>
<evidence type="ECO:0000313" key="2">
    <source>
        <dbReference type="Proteomes" id="UP000485058"/>
    </source>
</evidence>
<comment type="caution">
    <text evidence="1">The sequence shown here is derived from an EMBL/GenBank/DDBJ whole genome shotgun (WGS) entry which is preliminary data.</text>
</comment>
<dbReference type="Proteomes" id="UP000485058">
    <property type="component" value="Unassembled WGS sequence"/>
</dbReference>
<reference evidence="1 2" key="1">
    <citation type="submission" date="2020-02" db="EMBL/GenBank/DDBJ databases">
        <title>Draft genome sequence of Haematococcus lacustris strain NIES-144.</title>
        <authorList>
            <person name="Morimoto D."/>
            <person name="Nakagawa S."/>
            <person name="Yoshida T."/>
            <person name="Sawayama S."/>
        </authorList>
    </citation>
    <scope>NUCLEOTIDE SEQUENCE [LARGE SCALE GENOMIC DNA]</scope>
    <source>
        <strain evidence="1 2">NIES-144</strain>
    </source>
</reference>
<dbReference type="EMBL" id="BLLF01001001">
    <property type="protein sequence ID" value="GFH16461.1"/>
    <property type="molecule type" value="Genomic_DNA"/>
</dbReference>
<accession>A0A699Z315</accession>
<proteinExistence type="predicted"/>
<name>A0A699Z315_HAELA</name>
<gene>
    <name evidence="1" type="ORF">HaLaN_12885</name>
</gene>